<feature type="region of interest" description="Disordered" evidence="2">
    <location>
        <begin position="60"/>
        <end position="92"/>
    </location>
</feature>
<dbReference type="PROSITE" id="PS50102">
    <property type="entry name" value="RRM"/>
    <property type="match status" value="1"/>
</dbReference>
<dbReference type="GO" id="GO:0003723">
    <property type="term" value="F:RNA binding"/>
    <property type="evidence" value="ECO:0007669"/>
    <property type="project" value="UniProtKB-UniRule"/>
</dbReference>
<keyword evidence="5" id="KW-1185">Reference proteome</keyword>
<dbReference type="InterPro" id="IPR035979">
    <property type="entry name" value="RBD_domain_sf"/>
</dbReference>
<evidence type="ECO:0000256" key="2">
    <source>
        <dbReference type="SAM" id="MobiDB-lite"/>
    </source>
</evidence>
<dbReference type="InterPro" id="IPR012677">
    <property type="entry name" value="Nucleotide-bd_a/b_plait_sf"/>
</dbReference>
<feature type="non-terminal residue" evidence="4">
    <location>
        <position position="1"/>
    </location>
</feature>
<dbReference type="Proteomes" id="UP000265520">
    <property type="component" value="Unassembled WGS sequence"/>
</dbReference>
<reference evidence="4 5" key="1">
    <citation type="journal article" date="2018" name="Front. Plant Sci.">
        <title>Red Clover (Trifolium pratense) and Zigzag Clover (T. medium) - A Picture of Genomic Similarities and Differences.</title>
        <authorList>
            <person name="Dluhosova J."/>
            <person name="Istvanek J."/>
            <person name="Nedelnik J."/>
            <person name="Repkova J."/>
        </authorList>
    </citation>
    <scope>NUCLEOTIDE SEQUENCE [LARGE SCALE GENOMIC DNA]</scope>
    <source>
        <strain evidence="5">cv. 10/8</strain>
        <tissue evidence="4">Leaf</tissue>
    </source>
</reference>
<name>A0A392T1T6_9FABA</name>
<accession>A0A392T1T6</accession>
<protein>
    <recommendedName>
        <fullName evidence="3">RRM domain-containing protein</fullName>
    </recommendedName>
</protein>
<evidence type="ECO:0000313" key="5">
    <source>
        <dbReference type="Proteomes" id="UP000265520"/>
    </source>
</evidence>
<dbReference type="EMBL" id="LXQA010474572">
    <property type="protein sequence ID" value="MCI54120.1"/>
    <property type="molecule type" value="Genomic_DNA"/>
</dbReference>
<sequence>FAKFGRVGEVYIPNKFDKRGCRFGFVKFKDVKGVDALSSRLEDVWIGSYKLRINLARFGRNSSKNPASKGKGNGAPDGVSASTSAGLLAQPE</sequence>
<feature type="domain" description="RRM" evidence="3">
    <location>
        <begin position="1"/>
        <end position="58"/>
    </location>
</feature>
<proteinExistence type="predicted"/>
<dbReference type="CDD" id="cd00590">
    <property type="entry name" value="RRM_SF"/>
    <property type="match status" value="1"/>
</dbReference>
<comment type="caution">
    <text evidence="4">The sequence shown here is derived from an EMBL/GenBank/DDBJ whole genome shotgun (WGS) entry which is preliminary data.</text>
</comment>
<dbReference type="Gene3D" id="3.30.70.330">
    <property type="match status" value="1"/>
</dbReference>
<organism evidence="4 5">
    <name type="scientific">Trifolium medium</name>
    <dbReference type="NCBI Taxonomy" id="97028"/>
    <lineage>
        <taxon>Eukaryota</taxon>
        <taxon>Viridiplantae</taxon>
        <taxon>Streptophyta</taxon>
        <taxon>Embryophyta</taxon>
        <taxon>Tracheophyta</taxon>
        <taxon>Spermatophyta</taxon>
        <taxon>Magnoliopsida</taxon>
        <taxon>eudicotyledons</taxon>
        <taxon>Gunneridae</taxon>
        <taxon>Pentapetalae</taxon>
        <taxon>rosids</taxon>
        <taxon>fabids</taxon>
        <taxon>Fabales</taxon>
        <taxon>Fabaceae</taxon>
        <taxon>Papilionoideae</taxon>
        <taxon>50 kb inversion clade</taxon>
        <taxon>NPAAA clade</taxon>
        <taxon>Hologalegina</taxon>
        <taxon>IRL clade</taxon>
        <taxon>Trifolieae</taxon>
        <taxon>Trifolium</taxon>
    </lineage>
</organism>
<evidence type="ECO:0000256" key="1">
    <source>
        <dbReference type="PROSITE-ProRule" id="PRU00176"/>
    </source>
</evidence>
<dbReference type="Pfam" id="PF00076">
    <property type="entry name" value="RRM_1"/>
    <property type="match status" value="1"/>
</dbReference>
<dbReference type="AlphaFoldDB" id="A0A392T1T6"/>
<dbReference type="SUPFAM" id="SSF54928">
    <property type="entry name" value="RNA-binding domain, RBD"/>
    <property type="match status" value="1"/>
</dbReference>
<keyword evidence="1" id="KW-0694">RNA-binding</keyword>
<evidence type="ECO:0000259" key="3">
    <source>
        <dbReference type="PROSITE" id="PS50102"/>
    </source>
</evidence>
<evidence type="ECO:0000313" key="4">
    <source>
        <dbReference type="EMBL" id="MCI54120.1"/>
    </source>
</evidence>
<dbReference type="InterPro" id="IPR000504">
    <property type="entry name" value="RRM_dom"/>
</dbReference>
<feature type="non-terminal residue" evidence="4">
    <location>
        <position position="92"/>
    </location>
</feature>